<dbReference type="InterPro" id="IPR054216">
    <property type="entry name" value="DUF6930"/>
</dbReference>
<dbReference type="Proteomes" id="UP000307943">
    <property type="component" value="Unassembled WGS sequence"/>
</dbReference>
<keyword evidence="4" id="KW-1185">Reference proteome</keyword>
<sequence>MSEAEANKEANKEEWRRLFEAAIKFKRQGSWQWMNNDDYFAVTDPGTGELGYCVVLGGGGMEYGLNVYTGPTAGALLQELSGAGEHFEEDSEERMHSTQAISVTFEDRDELDKEDLGLIRELGYKFRGSREWPQFRDYKPGFASWGLNKGQVLFLTHALEQAFLVAERLRVNEELFFEHDEMEHGTGEKRLHRVPQSTENGIVWRDEWLPWHVESLKTEPYEYSDELRLKQCKKNIKKSDEVWETDFSYAYMTIGDKGERPYYPRLCLWVDGRSTMIMDVQLGPHPDCRELYVEQMLRLLEKGNRKPAKIMVGSRKAFLALKNSAENIGIQIEFNPYIPALLEAKEAINHGM</sequence>
<evidence type="ECO:0000313" key="3">
    <source>
        <dbReference type="EMBL" id="TNJ65153.1"/>
    </source>
</evidence>
<accession>A0A5C4T7S3</accession>
<dbReference type="Pfam" id="PF23988">
    <property type="entry name" value="DUF7309"/>
    <property type="match status" value="1"/>
</dbReference>
<evidence type="ECO:0000313" key="4">
    <source>
        <dbReference type="Proteomes" id="UP000307943"/>
    </source>
</evidence>
<gene>
    <name evidence="3" type="ORF">FE784_16270</name>
</gene>
<evidence type="ECO:0000259" key="2">
    <source>
        <dbReference type="Pfam" id="PF23988"/>
    </source>
</evidence>
<dbReference type="OrthoDB" id="9801392at2"/>
<evidence type="ECO:0000259" key="1">
    <source>
        <dbReference type="Pfam" id="PF22007"/>
    </source>
</evidence>
<feature type="domain" description="DUF6930" evidence="1">
    <location>
        <begin position="228"/>
        <end position="348"/>
    </location>
</feature>
<name>A0A5C4T7S3_9BACL</name>
<dbReference type="EMBL" id="VDCQ01000021">
    <property type="protein sequence ID" value="TNJ65153.1"/>
    <property type="molecule type" value="Genomic_DNA"/>
</dbReference>
<reference evidence="3 4" key="1">
    <citation type="submission" date="2019-05" db="EMBL/GenBank/DDBJ databases">
        <title>We sequenced the genome of Paenibacillus hemerocallicola KCTC 33185 for further insight into its adaptation and study the phylogeny of Paenibacillus.</title>
        <authorList>
            <person name="Narsing Rao M.P."/>
        </authorList>
    </citation>
    <scope>NUCLEOTIDE SEQUENCE [LARGE SCALE GENOMIC DNA]</scope>
    <source>
        <strain evidence="3 4">KCTC 33185</strain>
    </source>
</reference>
<comment type="caution">
    <text evidence="3">The sequence shown here is derived from an EMBL/GenBank/DDBJ whole genome shotgun (WGS) entry which is preliminary data.</text>
</comment>
<dbReference type="AlphaFoldDB" id="A0A5C4T7S3"/>
<protein>
    <submittedName>
        <fullName evidence="3">Uncharacterized protein</fullName>
    </submittedName>
</protein>
<dbReference type="InterPro" id="IPR055733">
    <property type="entry name" value="DUF7309"/>
</dbReference>
<dbReference type="Pfam" id="PF22007">
    <property type="entry name" value="DUF6930"/>
    <property type="match status" value="1"/>
</dbReference>
<feature type="domain" description="DUF7309" evidence="2">
    <location>
        <begin position="15"/>
        <end position="182"/>
    </location>
</feature>
<organism evidence="3 4">
    <name type="scientific">Paenibacillus hemerocallicola</name>
    <dbReference type="NCBI Taxonomy" id="1172614"/>
    <lineage>
        <taxon>Bacteria</taxon>
        <taxon>Bacillati</taxon>
        <taxon>Bacillota</taxon>
        <taxon>Bacilli</taxon>
        <taxon>Bacillales</taxon>
        <taxon>Paenibacillaceae</taxon>
        <taxon>Paenibacillus</taxon>
    </lineage>
</organism>
<proteinExistence type="predicted"/>
<dbReference type="RefSeq" id="WP_139603277.1">
    <property type="nucleotide sequence ID" value="NZ_VDCQ01000021.1"/>
</dbReference>